<dbReference type="EMBL" id="LDJX01000002">
    <property type="protein sequence ID" value="KPM33084.1"/>
    <property type="molecule type" value="Genomic_DNA"/>
</dbReference>
<sequence>MGTVIIWFFIWHTTSNAFPKSNKENVHVFGLFLVLGI</sequence>
<accession>A0A0N8H4D7</accession>
<protein>
    <submittedName>
        <fullName evidence="1">Uncharacterized protein</fullName>
    </submittedName>
</protein>
<proteinExistence type="predicted"/>
<evidence type="ECO:0000313" key="2">
    <source>
        <dbReference type="Proteomes" id="UP000050280"/>
    </source>
</evidence>
<name>A0A0N8H4D7_9FLAO</name>
<reference evidence="1 2" key="1">
    <citation type="submission" date="2015-09" db="EMBL/GenBank/DDBJ databases">
        <title>Genome sequence of the marine flavobacterium Croceitalea dokdonensis DOKDO 023 that contains proton- and sodium-pumping rhodopsins.</title>
        <authorList>
            <person name="Kwon S.-K."/>
            <person name="Lee H.K."/>
            <person name="Kwak M.-J."/>
            <person name="Kim J.F."/>
        </authorList>
    </citation>
    <scope>NUCLEOTIDE SEQUENCE [LARGE SCALE GENOMIC DNA]</scope>
    <source>
        <strain evidence="1 2">DOKDO 023</strain>
    </source>
</reference>
<dbReference type="STRING" id="1300341.I595_1512"/>
<organism evidence="1 2">
    <name type="scientific">Croceitalea dokdonensis DOKDO 023</name>
    <dbReference type="NCBI Taxonomy" id="1300341"/>
    <lineage>
        <taxon>Bacteria</taxon>
        <taxon>Pseudomonadati</taxon>
        <taxon>Bacteroidota</taxon>
        <taxon>Flavobacteriia</taxon>
        <taxon>Flavobacteriales</taxon>
        <taxon>Flavobacteriaceae</taxon>
        <taxon>Croceitalea</taxon>
    </lineage>
</organism>
<dbReference type="AlphaFoldDB" id="A0A0N8H4D7"/>
<comment type="caution">
    <text evidence="1">The sequence shown here is derived from an EMBL/GenBank/DDBJ whole genome shotgun (WGS) entry which is preliminary data.</text>
</comment>
<keyword evidence="2" id="KW-1185">Reference proteome</keyword>
<gene>
    <name evidence="1" type="ORF">I595_1512</name>
</gene>
<evidence type="ECO:0000313" key="1">
    <source>
        <dbReference type="EMBL" id="KPM33084.1"/>
    </source>
</evidence>
<dbReference type="Proteomes" id="UP000050280">
    <property type="component" value="Unassembled WGS sequence"/>
</dbReference>